<feature type="transmembrane region" description="Helical" evidence="11">
    <location>
        <begin position="236"/>
        <end position="257"/>
    </location>
</feature>
<gene>
    <name evidence="12" type="ORF">HJC23_010463</name>
</gene>
<feature type="transmembrane region" description="Helical" evidence="11">
    <location>
        <begin position="425"/>
        <end position="452"/>
    </location>
</feature>
<keyword evidence="5 11" id="KW-0328">Glycosyltransferase</keyword>
<keyword evidence="10 11" id="KW-0472">Membrane</keyword>
<dbReference type="GO" id="GO:0006506">
    <property type="term" value="P:GPI anchor biosynthetic process"/>
    <property type="evidence" value="ECO:0007669"/>
    <property type="project" value="UniProtKB-KW"/>
</dbReference>
<feature type="transmembrane region" description="Helical" evidence="11">
    <location>
        <begin position="204"/>
        <end position="224"/>
    </location>
</feature>
<dbReference type="EC" id="2.4.1.-" evidence="11"/>
<keyword evidence="4 11" id="KW-0337">GPI-anchor biosynthesis</keyword>
<evidence type="ECO:0000256" key="8">
    <source>
        <dbReference type="ARBA" id="ARBA00022824"/>
    </source>
</evidence>
<dbReference type="PANTHER" id="PTHR12468">
    <property type="entry name" value="GPI MANNOSYLTRANSFERASE 2"/>
    <property type="match status" value="1"/>
</dbReference>
<protein>
    <recommendedName>
        <fullName evidence="11">GPI mannosyltransferase 2</fullName>
        <ecNumber evidence="11">2.4.1.-</ecNumber>
    </recommendedName>
</protein>
<organism evidence="12 13">
    <name type="scientific">Cyclotella cryptica</name>
    <dbReference type="NCBI Taxonomy" id="29204"/>
    <lineage>
        <taxon>Eukaryota</taxon>
        <taxon>Sar</taxon>
        <taxon>Stramenopiles</taxon>
        <taxon>Ochrophyta</taxon>
        <taxon>Bacillariophyta</taxon>
        <taxon>Coscinodiscophyceae</taxon>
        <taxon>Thalassiosirophycidae</taxon>
        <taxon>Stephanodiscales</taxon>
        <taxon>Stephanodiscaceae</taxon>
        <taxon>Cyclotella</taxon>
    </lineage>
</organism>
<dbReference type="Proteomes" id="UP001516023">
    <property type="component" value="Unassembled WGS sequence"/>
</dbReference>
<evidence type="ECO:0000256" key="9">
    <source>
        <dbReference type="ARBA" id="ARBA00022989"/>
    </source>
</evidence>
<accession>A0ABD3QIU9</accession>
<feature type="transmembrane region" description="Helical" evidence="11">
    <location>
        <begin position="514"/>
        <end position="535"/>
    </location>
</feature>
<evidence type="ECO:0000256" key="6">
    <source>
        <dbReference type="ARBA" id="ARBA00022679"/>
    </source>
</evidence>
<dbReference type="EMBL" id="JABMIG020000036">
    <property type="protein sequence ID" value="KAL3799813.1"/>
    <property type="molecule type" value="Genomic_DNA"/>
</dbReference>
<comment type="similarity">
    <text evidence="3 11">Belongs to the PIGV family.</text>
</comment>
<evidence type="ECO:0000256" key="11">
    <source>
        <dbReference type="RuleBase" id="RU363112"/>
    </source>
</evidence>
<name>A0ABD3QIU9_9STRA</name>
<evidence type="ECO:0000256" key="1">
    <source>
        <dbReference type="ARBA" id="ARBA00004477"/>
    </source>
</evidence>
<evidence type="ECO:0000313" key="13">
    <source>
        <dbReference type="Proteomes" id="UP001516023"/>
    </source>
</evidence>
<evidence type="ECO:0000256" key="7">
    <source>
        <dbReference type="ARBA" id="ARBA00022692"/>
    </source>
</evidence>
<feature type="transmembrane region" description="Helical" evidence="11">
    <location>
        <begin position="629"/>
        <end position="650"/>
    </location>
</feature>
<dbReference type="GO" id="GO:0005789">
    <property type="term" value="C:endoplasmic reticulum membrane"/>
    <property type="evidence" value="ECO:0007669"/>
    <property type="project" value="UniProtKB-SubCell"/>
</dbReference>
<keyword evidence="8 11" id="KW-0256">Endoplasmic reticulum</keyword>
<sequence length="702" mass="80119">MTTTTVPPPKNPRCHILKVALASRIVLLFAMSLSCAILPDFNPGDDVLRFELRLSPDLPSAGEDERGDCFCLVGHACDPFVSSRRRRLGFDKERYHCADSDFGRQSTLEGKPARLAWLDNLYGFILPPVTKWDAARFLTLAVDPWARYPIDWDEIEYAHNDTASNDIPLQHDGTCETNASFCDISSRQQQQDEFRFYSSEQSHAFMPMFPLCIRYFAKALVFVLPRNMLPRSFEATTALSSIIINMLSFVIAAVALYDLTLYIMMGEVIVRKSRNNSARNNDGENEKASASIDNYQVHQQVCTTVATLFCINPAGVFFTTAYSESMFAMLIFTGHALAARGRYFSGKDLLSDPRESLHRYQVVWAKFYPVPTNILWCLASYTRSNGMLSSSIWWLLFGLGKFCLRVNNSNVFRDSASAWKVVFRFAIVSFNCMFDLLYHAFLGFIVAIPVLYHDWQGYSFHCTQSTLVNSRHVPQWCNNVNNNSFSWEGFSLYAYVQQKHWNVGLFRYYEIKQIPNFILALPVLVLGTCAVVRWIHVSLCRHKVRTADSFPGTLVRVCQWAIQALGDSVIPNLSHARDDVINKKHAVMERSLLEETGFLALLLGSTVLSYYAILFGFVLIGSFLAHVQISTRLICSTCPAFYWFLVILFLGDNTESQIETQSNDSCQRERSRTDFLRNILWFYFALYNLLGVIMHVNFLPWT</sequence>
<evidence type="ECO:0000256" key="3">
    <source>
        <dbReference type="ARBA" id="ARBA00008698"/>
    </source>
</evidence>
<comment type="function">
    <text evidence="11">Mannosyltransferase involved in glycosylphosphatidylinositol-anchor biosynthesis.</text>
</comment>
<feature type="transmembrane region" description="Helical" evidence="11">
    <location>
        <begin position="326"/>
        <end position="343"/>
    </location>
</feature>
<keyword evidence="9 11" id="KW-1133">Transmembrane helix</keyword>
<comment type="subcellular location">
    <subcellularLocation>
        <location evidence="1 11">Endoplasmic reticulum membrane</location>
        <topology evidence="1 11">Multi-pass membrane protein</topology>
    </subcellularLocation>
</comment>
<dbReference type="PANTHER" id="PTHR12468:SF2">
    <property type="entry name" value="GPI MANNOSYLTRANSFERASE 2"/>
    <property type="match status" value="1"/>
</dbReference>
<feature type="transmembrane region" description="Helical" evidence="11">
    <location>
        <begin position="598"/>
        <end position="623"/>
    </location>
</feature>
<evidence type="ECO:0000313" key="12">
    <source>
        <dbReference type="EMBL" id="KAL3799813.1"/>
    </source>
</evidence>
<evidence type="ECO:0000256" key="4">
    <source>
        <dbReference type="ARBA" id="ARBA00022502"/>
    </source>
</evidence>
<dbReference type="GO" id="GO:0016757">
    <property type="term" value="F:glycosyltransferase activity"/>
    <property type="evidence" value="ECO:0007669"/>
    <property type="project" value="UniProtKB-KW"/>
</dbReference>
<evidence type="ECO:0000256" key="2">
    <source>
        <dbReference type="ARBA" id="ARBA00004687"/>
    </source>
</evidence>
<dbReference type="InterPro" id="IPR007315">
    <property type="entry name" value="PIG-V/Gpi18"/>
</dbReference>
<dbReference type="Pfam" id="PF04188">
    <property type="entry name" value="Mannosyl_trans2"/>
    <property type="match status" value="1"/>
</dbReference>
<evidence type="ECO:0000256" key="5">
    <source>
        <dbReference type="ARBA" id="ARBA00022676"/>
    </source>
</evidence>
<evidence type="ECO:0000256" key="10">
    <source>
        <dbReference type="ARBA" id="ARBA00023136"/>
    </source>
</evidence>
<dbReference type="AlphaFoldDB" id="A0ABD3QIU9"/>
<reference evidence="12 13" key="1">
    <citation type="journal article" date="2020" name="G3 (Bethesda)">
        <title>Improved Reference Genome for Cyclotella cryptica CCMP332, a Model for Cell Wall Morphogenesis, Salinity Adaptation, and Lipid Production in Diatoms (Bacillariophyta).</title>
        <authorList>
            <person name="Roberts W.R."/>
            <person name="Downey K.M."/>
            <person name="Ruck E.C."/>
            <person name="Traller J.C."/>
            <person name="Alverson A.J."/>
        </authorList>
    </citation>
    <scope>NUCLEOTIDE SEQUENCE [LARGE SCALE GENOMIC DNA]</scope>
    <source>
        <strain evidence="12 13">CCMP332</strain>
    </source>
</reference>
<comment type="pathway">
    <text evidence="2 11">Glycolipid biosynthesis; glycosylphosphatidylinositol-anchor biosynthesis.</text>
</comment>
<proteinExistence type="inferred from homology"/>
<comment type="caution">
    <text evidence="12">The sequence shown here is derived from an EMBL/GenBank/DDBJ whole genome shotgun (WGS) entry which is preliminary data.</text>
</comment>
<feature type="transmembrane region" description="Helical" evidence="11">
    <location>
        <begin position="680"/>
        <end position="699"/>
    </location>
</feature>
<keyword evidence="6 11" id="KW-0808">Transferase</keyword>
<keyword evidence="13" id="KW-1185">Reference proteome</keyword>
<keyword evidence="7 11" id="KW-0812">Transmembrane</keyword>